<feature type="signal peptide" evidence="2">
    <location>
        <begin position="1"/>
        <end position="19"/>
    </location>
</feature>
<dbReference type="InterPro" id="IPR012347">
    <property type="entry name" value="Ferritin-like"/>
</dbReference>
<evidence type="ECO:0000313" key="5">
    <source>
        <dbReference type="Proteomes" id="UP000239494"/>
    </source>
</evidence>
<dbReference type="AlphaFoldDB" id="A0A2T0SMF0"/>
<keyword evidence="5" id="KW-1185">Reference proteome</keyword>
<dbReference type="PROSITE" id="PS51257">
    <property type="entry name" value="PROKAR_LIPOPROTEIN"/>
    <property type="match status" value="1"/>
</dbReference>
<evidence type="ECO:0000256" key="1">
    <source>
        <dbReference type="SAM" id="MobiDB-lite"/>
    </source>
</evidence>
<dbReference type="Gene3D" id="1.20.1260.10">
    <property type="match status" value="1"/>
</dbReference>
<sequence length="190" mass="19758">MLRTALALALLLLAGCSTPQPEQHSGHVHPAAPPSSSSAATPAGGFSDTDVAYVQLAIPQDETTLPVLELAKTRAGVDPALAALATEVETGHHTELDKLRKALSDAGQTYLNLHEGHDMPGMVTADELDKLTKATGPAFDDQLRALLRAHFEESTTVAKSELSAGSNAAVLDVTKGIESSRAAYLAKLGT</sequence>
<dbReference type="InterPro" id="IPR005183">
    <property type="entry name" value="DUF305_CopM-like"/>
</dbReference>
<accession>A0A2T0SMF0</accession>
<evidence type="ECO:0000313" key="4">
    <source>
        <dbReference type="EMBL" id="PRY34584.1"/>
    </source>
</evidence>
<gene>
    <name evidence="4" type="ORF">CLV43_11691</name>
</gene>
<feature type="chain" id="PRO_5039300908" description="DUF305 domain-containing protein" evidence="2">
    <location>
        <begin position="20"/>
        <end position="190"/>
    </location>
</feature>
<dbReference type="RefSeq" id="WP_106194798.1">
    <property type="nucleotide sequence ID" value="NZ_PVTF01000016.1"/>
</dbReference>
<proteinExistence type="predicted"/>
<feature type="compositionally biased region" description="Low complexity" evidence="1">
    <location>
        <begin position="34"/>
        <end position="43"/>
    </location>
</feature>
<evidence type="ECO:0000256" key="2">
    <source>
        <dbReference type="SAM" id="SignalP"/>
    </source>
</evidence>
<name>A0A2T0SMF0_9PSEU</name>
<dbReference type="EMBL" id="PVTF01000016">
    <property type="protein sequence ID" value="PRY34584.1"/>
    <property type="molecule type" value="Genomic_DNA"/>
</dbReference>
<organism evidence="4 5">
    <name type="scientific">Umezawaea tangerina</name>
    <dbReference type="NCBI Taxonomy" id="84725"/>
    <lineage>
        <taxon>Bacteria</taxon>
        <taxon>Bacillati</taxon>
        <taxon>Actinomycetota</taxon>
        <taxon>Actinomycetes</taxon>
        <taxon>Pseudonocardiales</taxon>
        <taxon>Pseudonocardiaceae</taxon>
        <taxon>Umezawaea</taxon>
    </lineage>
</organism>
<dbReference type="OrthoDB" id="3538028at2"/>
<dbReference type="Proteomes" id="UP000239494">
    <property type="component" value="Unassembled WGS sequence"/>
</dbReference>
<protein>
    <recommendedName>
        <fullName evidence="3">DUF305 domain-containing protein</fullName>
    </recommendedName>
</protein>
<reference evidence="4 5" key="1">
    <citation type="submission" date="2018-03" db="EMBL/GenBank/DDBJ databases">
        <title>Genomic Encyclopedia of Archaeal and Bacterial Type Strains, Phase II (KMG-II): from individual species to whole genera.</title>
        <authorList>
            <person name="Goeker M."/>
        </authorList>
    </citation>
    <scope>NUCLEOTIDE SEQUENCE [LARGE SCALE GENOMIC DNA]</scope>
    <source>
        <strain evidence="4 5">DSM 44720</strain>
    </source>
</reference>
<feature type="domain" description="DUF305" evidence="3">
    <location>
        <begin position="50"/>
        <end position="187"/>
    </location>
</feature>
<keyword evidence="2" id="KW-0732">Signal</keyword>
<comment type="caution">
    <text evidence="4">The sequence shown here is derived from an EMBL/GenBank/DDBJ whole genome shotgun (WGS) entry which is preliminary data.</text>
</comment>
<evidence type="ECO:0000259" key="3">
    <source>
        <dbReference type="Pfam" id="PF03713"/>
    </source>
</evidence>
<dbReference type="Pfam" id="PF03713">
    <property type="entry name" value="DUF305"/>
    <property type="match status" value="1"/>
</dbReference>
<feature type="region of interest" description="Disordered" evidence="1">
    <location>
        <begin position="19"/>
        <end position="44"/>
    </location>
</feature>